<evidence type="ECO:0000313" key="3">
    <source>
        <dbReference type="Proteomes" id="UP001150569"/>
    </source>
</evidence>
<evidence type="ECO:0000256" key="1">
    <source>
        <dbReference type="SAM" id="MobiDB-lite"/>
    </source>
</evidence>
<organism evidence="2 3">
    <name type="scientific">Tieghemiomyces parasiticus</name>
    <dbReference type="NCBI Taxonomy" id="78921"/>
    <lineage>
        <taxon>Eukaryota</taxon>
        <taxon>Fungi</taxon>
        <taxon>Fungi incertae sedis</taxon>
        <taxon>Zoopagomycota</taxon>
        <taxon>Kickxellomycotina</taxon>
        <taxon>Dimargaritomycetes</taxon>
        <taxon>Dimargaritales</taxon>
        <taxon>Dimargaritaceae</taxon>
        <taxon>Tieghemiomyces</taxon>
    </lineage>
</organism>
<feature type="region of interest" description="Disordered" evidence="1">
    <location>
        <begin position="55"/>
        <end position="76"/>
    </location>
</feature>
<reference evidence="2" key="1">
    <citation type="submission" date="2022-07" db="EMBL/GenBank/DDBJ databases">
        <title>Phylogenomic reconstructions and comparative analyses of Kickxellomycotina fungi.</title>
        <authorList>
            <person name="Reynolds N.K."/>
            <person name="Stajich J.E."/>
            <person name="Barry K."/>
            <person name="Grigoriev I.V."/>
            <person name="Crous P."/>
            <person name="Smith M.E."/>
        </authorList>
    </citation>
    <scope>NUCLEOTIDE SEQUENCE</scope>
    <source>
        <strain evidence="2">RSA 861</strain>
    </source>
</reference>
<dbReference type="EMBL" id="JANBPT010001022">
    <property type="protein sequence ID" value="KAJ1910652.1"/>
    <property type="molecule type" value="Genomic_DNA"/>
</dbReference>
<dbReference type="SUPFAM" id="SSF50249">
    <property type="entry name" value="Nucleic acid-binding proteins"/>
    <property type="match status" value="1"/>
</dbReference>
<gene>
    <name evidence="2" type="ORF">IWQ60_010539</name>
</gene>
<proteinExistence type="predicted"/>
<dbReference type="AlphaFoldDB" id="A0A9W7ZJH8"/>
<name>A0A9W7ZJH8_9FUNG</name>
<protein>
    <submittedName>
        <fullName evidence="2">Uncharacterized protein</fullName>
    </submittedName>
</protein>
<accession>A0A9W7ZJH8</accession>
<evidence type="ECO:0000313" key="2">
    <source>
        <dbReference type="EMBL" id="KAJ1910652.1"/>
    </source>
</evidence>
<keyword evidence="3" id="KW-1185">Reference proteome</keyword>
<sequence length="528" mass="59177">MDDIEYLLVQAERQRIVQRSLWTNYGYSTERSGSLTSTVANGNLQLNSELLYYPSSTQLPSPPPSSTNENTDVDDPSESNFRWDDALFDYLDSNHANCFVAAIAASIQGRQDRPESISRFRLHLPLDVALLHDHHPALGQALLSYHGHLTPRVPDTEGRLFERCLRNACYNHLQRLLGNEVVLLPEQVDVVVSPEHLPLMPGCYYPSIRALMADQANRLHGQLVNVRGLVTRVWLPTGARTRRTWLCRNSNCRRREYCHYRPEGPEPRVIRRSCDKDYRITGYGARLLASDGRCGFCRTPMVEMFGDLAPRYTQRIWLRDVSTAGAVGNFTRTVEAVLPNHYVAQVQVGQILNVVASLEYLGEGAEAENGTRADAAGRTRRLHVWSYQLSSHAGPLHTRLTSRATSLITSDQLYAAIRHQLHDTLTLPFKMDPLAPPILDDFNLTVLLASLVSVTPQSPDQSIHVQILAPYHCHDRVAREVTTVSRLTRTGSWCPASSTMRFFDPLSTAVDSPAYLEGNADKGTNAIV</sequence>
<dbReference type="Proteomes" id="UP001150569">
    <property type="component" value="Unassembled WGS sequence"/>
</dbReference>
<comment type="caution">
    <text evidence="2">The sequence shown here is derived from an EMBL/GenBank/DDBJ whole genome shotgun (WGS) entry which is preliminary data.</text>
</comment>
<dbReference type="InterPro" id="IPR012340">
    <property type="entry name" value="NA-bd_OB-fold"/>
</dbReference>